<evidence type="ECO:0000256" key="6">
    <source>
        <dbReference type="ARBA" id="ARBA00023136"/>
    </source>
</evidence>
<evidence type="ECO:0000256" key="7">
    <source>
        <dbReference type="RuleBase" id="RU367016"/>
    </source>
</evidence>
<dbReference type="NCBIfam" id="NF008102">
    <property type="entry name" value="PRK10847.1"/>
    <property type="match status" value="1"/>
</dbReference>
<evidence type="ECO:0000256" key="1">
    <source>
        <dbReference type="ARBA" id="ARBA00004651"/>
    </source>
</evidence>
<feature type="transmembrane region" description="Helical" evidence="7">
    <location>
        <begin position="152"/>
        <end position="174"/>
    </location>
</feature>
<keyword evidence="3 7" id="KW-1003">Cell membrane</keyword>
<feature type="domain" description="VTT" evidence="8">
    <location>
        <begin position="47"/>
        <end position="172"/>
    </location>
</feature>
<evidence type="ECO:0000313" key="10">
    <source>
        <dbReference type="Proteomes" id="UP000553948"/>
    </source>
</evidence>
<feature type="transmembrane region" description="Helical" evidence="7">
    <location>
        <begin position="54"/>
        <end position="80"/>
    </location>
</feature>
<comment type="caution">
    <text evidence="9">The sequence shown here is derived from an EMBL/GenBank/DDBJ whole genome shotgun (WGS) entry which is preliminary data.</text>
</comment>
<feature type="transmembrane region" description="Helical" evidence="7">
    <location>
        <begin position="26"/>
        <end position="47"/>
    </location>
</feature>
<protein>
    <submittedName>
        <fullName evidence="9">DedA family protein</fullName>
    </submittedName>
</protein>
<dbReference type="Pfam" id="PF09335">
    <property type="entry name" value="VTT_dom"/>
    <property type="match status" value="1"/>
</dbReference>
<sequence length="215" mass="23668">MDFNPLDLILHLDAYLDLLVANYGPWIYAILFTVIFCETGLVVMPFLPGDSLLFIAGAVAAGGGMDPVLLAGLLMVAAILGDSTNYVIGRTAGERLFNNPNSKIFRRDYLQRTHEFYERHGGKTVTLARFLPILRTFAPFVAGIAHMHYPRFLAFSVAGTLLWVGGLVTLGYFFGNVPFIKQHLSLMVLGIIFLSLVPMILGLLRGRLSRAAKAH</sequence>
<dbReference type="InterPro" id="IPR032818">
    <property type="entry name" value="DedA-like"/>
</dbReference>
<evidence type="ECO:0000259" key="8">
    <source>
        <dbReference type="Pfam" id="PF09335"/>
    </source>
</evidence>
<dbReference type="PANTHER" id="PTHR30353:SF0">
    <property type="entry name" value="TRANSMEMBRANE PROTEIN"/>
    <property type="match status" value="1"/>
</dbReference>
<gene>
    <name evidence="9" type="ORF">H4C47_17430</name>
</gene>
<dbReference type="InterPro" id="IPR058127">
    <property type="entry name" value="DedA"/>
</dbReference>
<dbReference type="Proteomes" id="UP000553948">
    <property type="component" value="Unassembled WGS sequence"/>
</dbReference>
<comment type="subcellular location">
    <subcellularLocation>
        <location evidence="1 7">Cell membrane</location>
        <topology evidence="1 7">Multi-pass membrane protein</topology>
    </subcellularLocation>
</comment>
<keyword evidence="4 7" id="KW-0812">Transmembrane</keyword>
<dbReference type="AlphaFoldDB" id="A0A7W2QK43"/>
<reference evidence="9 10" key="1">
    <citation type="submission" date="2020-07" db="EMBL/GenBank/DDBJ databases">
        <title>Diversity of carbapenemase encoding genes among Pseudomonas putida group clinical isolates in a tertiary Brazilian hospital.</title>
        <authorList>
            <person name="Alberto-Lei F."/>
            <person name="Nodari C.S."/>
            <person name="Streling A.P."/>
            <person name="Paulino J.T."/>
            <person name="Bessa-Neto F.O."/>
            <person name="Cayo R."/>
            <person name="Gales A.C."/>
        </authorList>
    </citation>
    <scope>NUCLEOTIDE SEQUENCE [LARGE SCALE GENOMIC DNA]</scope>
    <source>
        <strain evidence="9 10">12464</strain>
    </source>
</reference>
<keyword evidence="5 7" id="KW-1133">Transmembrane helix</keyword>
<evidence type="ECO:0000256" key="3">
    <source>
        <dbReference type="ARBA" id="ARBA00022475"/>
    </source>
</evidence>
<comment type="similarity">
    <text evidence="2 7">Belongs to the DedA family.</text>
</comment>
<proteinExistence type="inferred from homology"/>
<keyword evidence="6 7" id="KW-0472">Membrane</keyword>
<dbReference type="GO" id="GO:0005886">
    <property type="term" value="C:plasma membrane"/>
    <property type="evidence" value="ECO:0007669"/>
    <property type="project" value="UniProtKB-SubCell"/>
</dbReference>
<name>A0A7W2QK43_PSEPU</name>
<feature type="transmembrane region" description="Helical" evidence="7">
    <location>
        <begin position="186"/>
        <end position="204"/>
    </location>
</feature>
<evidence type="ECO:0000256" key="4">
    <source>
        <dbReference type="ARBA" id="ARBA00022692"/>
    </source>
</evidence>
<dbReference type="InterPro" id="IPR032816">
    <property type="entry name" value="VTT_dom"/>
</dbReference>
<dbReference type="RefSeq" id="WP_054900836.1">
    <property type="nucleotide sequence ID" value="NZ_CP060529.1"/>
</dbReference>
<organism evidence="9 10">
    <name type="scientific">Pseudomonas putida</name>
    <name type="common">Arthrobacter siderocapsulatus</name>
    <dbReference type="NCBI Taxonomy" id="303"/>
    <lineage>
        <taxon>Bacteria</taxon>
        <taxon>Pseudomonadati</taxon>
        <taxon>Pseudomonadota</taxon>
        <taxon>Gammaproteobacteria</taxon>
        <taxon>Pseudomonadales</taxon>
        <taxon>Pseudomonadaceae</taxon>
        <taxon>Pseudomonas</taxon>
    </lineage>
</organism>
<dbReference type="PANTHER" id="PTHR30353">
    <property type="entry name" value="INNER MEMBRANE PROTEIN DEDA-RELATED"/>
    <property type="match status" value="1"/>
</dbReference>
<evidence type="ECO:0000256" key="2">
    <source>
        <dbReference type="ARBA" id="ARBA00010792"/>
    </source>
</evidence>
<evidence type="ECO:0000256" key="5">
    <source>
        <dbReference type="ARBA" id="ARBA00022989"/>
    </source>
</evidence>
<evidence type="ECO:0000313" key="9">
    <source>
        <dbReference type="EMBL" id="MBA6117507.1"/>
    </source>
</evidence>
<accession>A0A7W2QK43</accession>
<dbReference type="EMBL" id="JACGDG010000015">
    <property type="protein sequence ID" value="MBA6117507.1"/>
    <property type="molecule type" value="Genomic_DNA"/>
</dbReference>